<reference evidence="4 5" key="1">
    <citation type="submission" date="2018-10" db="EMBL/GenBank/DDBJ databases">
        <title>Complete genome sequence of Malassezia restricta CBS 7877.</title>
        <authorList>
            <person name="Morand S.C."/>
            <person name="Bertignac M."/>
            <person name="Iltis A."/>
            <person name="Kolder I."/>
            <person name="Pirovano W."/>
            <person name="Jourdain R."/>
            <person name="Clavaud C."/>
        </authorList>
    </citation>
    <scope>NUCLEOTIDE SEQUENCE [LARGE SCALE GENOMIC DNA]</scope>
    <source>
        <strain evidence="4 5">CBS 7877</strain>
    </source>
</reference>
<dbReference type="InterPro" id="IPR011989">
    <property type="entry name" value="ARM-like"/>
</dbReference>
<keyword evidence="5" id="KW-1185">Reference proteome</keyword>
<organism evidence="4 5">
    <name type="scientific">Malassezia restricta (strain ATCC 96810 / NBRC 103918 / CBS 7877)</name>
    <name type="common">Seborrheic dermatitis infection agent</name>
    <dbReference type="NCBI Taxonomy" id="425264"/>
    <lineage>
        <taxon>Eukaryota</taxon>
        <taxon>Fungi</taxon>
        <taxon>Dikarya</taxon>
        <taxon>Basidiomycota</taxon>
        <taxon>Ustilaginomycotina</taxon>
        <taxon>Malasseziomycetes</taxon>
        <taxon>Malasseziales</taxon>
        <taxon>Malasseziaceae</taxon>
        <taxon>Malassezia</taxon>
    </lineage>
</organism>
<dbReference type="EMBL" id="CP033150">
    <property type="protein sequence ID" value="AYO43043.1"/>
    <property type="molecule type" value="Genomic_DNA"/>
</dbReference>
<dbReference type="Gene3D" id="1.25.10.10">
    <property type="entry name" value="Leucine-rich Repeat Variant"/>
    <property type="match status" value="2"/>
</dbReference>
<dbReference type="InterPro" id="IPR033162">
    <property type="entry name" value="TBCD"/>
</dbReference>
<dbReference type="Proteomes" id="UP000269793">
    <property type="component" value="Chromosome III"/>
</dbReference>
<dbReference type="Pfam" id="PF12612">
    <property type="entry name" value="TFCD_C"/>
    <property type="match status" value="1"/>
</dbReference>
<gene>
    <name evidence="4" type="primary">TBCD</name>
    <name evidence="4" type="ORF">DNF11_2093</name>
</gene>
<dbReference type="GO" id="GO:0007023">
    <property type="term" value="P:post-chaperonin tubulin folding pathway"/>
    <property type="evidence" value="ECO:0007669"/>
    <property type="project" value="InterPro"/>
</dbReference>
<evidence type="ECO:0000256" key="1">
    <source>
        <dbReference type="ARBA" id="ARBA00023186"/>
    </source>
</evidence>
<dbReference type="PANTHER" id="PTHR12658:SF0">
    <property type="entry name" value="TUBULIN-SPECIFIC CHAPERONE D"/>
    <property type="match status" value="1"/>
</dbReference>
<dbReference type="GO" id="GO:0000226">
    <property type="term" value="P:microtubule cytoskeleton organization"/>
    <property type="evidence" value="ECO:0007669"/>
    <property type="project" value="TreeGrafter"/>
</dbReference>
<name>A0A3G2S4L2_MALR7</name>
<sequence length="1021" mass="112880">MSADEPDELLCEGAELVRFEQYDAFMEKQHAMLACVGVHDEDGACAYLPALEAELQRYQEQAYVLDPFLERLVTPVAQTMRAQVLESGCMCMAPVARLLYMYTKVRGYKVVSRFFPHQVREMPLLLDALERFESPTWECLYVLLLWLSSVVLVPFPLDRGTPSPSERIHRLCARFLSRPGKERDAASIVLGRLYAREECELFFSAFLQDAEQATASLVPTGVLQTLCAFVKQADASLIRAHYDAMLRVIAHLRTVDTRNMLVDRYAIKLEGRLAMHDPRDAHVDTLLHALAHADSRVRYSAAKGTARVASRLPHAWRAQILEALLTMLSEHILSHTMPDGLHEARAFSEQTAETLRCVDLHGVSEYTWHGVFLALAECIRRAAVPIDVRMVYWTLTGLVFDVRRATGSTGTSVRDACCYVLWSLARTRDAPHVLAVPIAQRLIIAATLDRDVAVRRAASAAFQEWVGRATVPHGIDILRTADFAAVGTRRHAYLTCAPFVAQFDTYRPGLVAYAERSLLSHWDAAVRILGAQALARMLAGRDARPVLLRLCPRSASHDTDVAHGALVALAHLVRDHPALAQEACRAALSTSPSVWHAPGGASILASACHVVSLCLAPTDTAPLRSLWNEAVLRPEVEVQDMVVASIRALKDHVIVHDLVRTWLDTWPSLSPDTQCVAAKAMGVVDVYADERCERLCDVLRSGAVEARCAAARSLSTLPTHRVVPALRAGLHDMTTDARGDVGSWVRVACIESLGALECDADTLVDMAGLLMERIDTVRVKAADVLSRMNASWRDAIGDPSLLRDASYAFPHLMPLLDEPAYRFSLLRSLVRTIGSRSDMALRVAGQALVQWAKQASSDKVQDVGVMLHRQASTHARDNRTFVPVLQTVQLLLDWDVRLDVPLLARFVRLASHHVEKVHSVPRILAAMRICVHASQVPGAVPDAAAYLIPFLTHRYPAVRIHTSEQLFLLVQELSMEHDTTEIEAALLDTPWATAPPTDLGAASTHIVHCIYDILAAKHRAP</sequence>
<proteinExistence type="predicted"/>
<accession>A0A3G2S4L2</accession>
<dbReference type="SUPFAM" id="SSF48371">
    <property type="entry name" value="ARM repeat"/>
    <property type="match status" value="1"/>
</dbReference>
<dbReference type="PANTHER" id="PTHR12658">
    <property type="entry name" value="BETA-TUBULIN COFACTOR D"/>
    <property type="match status" value="1"/>
</dbReference>
<dbReference type="STRING" id="425264.A0A3G2S4L2"/>
<dbReference type="InterPro" id="IPR016024">
    <property type="entry name" value="ARM-type_fold"/>
</dbReference>
<feature type="domain" description="Tubulin-folding cofactor D ARM repeats" evidence="3">
    <location>
        <begin position="364"/>
        <end position="475"/>
    </location>
</feature>
<dbReference type="GO" id="GO:0007021">
    <property type="term" value="P:tubulin complex assembly"/>
    <property type="evidence" value="ECO:0007669"/>
    <property type="project" value="InterPro"/>
</dbReference>
<dbReference type="VEuPathDB" id="FungiDB:DNF11_2093"/>
<evidence type="ECO:0000313" key="5">
    <source>
        <dbReference type="Proteomes" id="UP000269793"/>
    </source>
</evidence>
<evidence type="ECO:0000259" key="2">
    <source>
        <dbReference type="Pfam" id="PF12612"/>
    </source>
</evidence>
<dbReference type="OrthoDB" id="1735853at2759"/>
<dbReference type="InterPro" id="IPR058033">
    <property type="entry name" value="ARM_TBCD_2nd"/>
</dbReference>
<dbReference type="InterPro" id="IPR022577">
    <property type="entry name" value="TBCD_C"/>
</dbReference>
<dbReference type="GO" id="GO:0005096">
    <property type="term" value="F:GTPase activator activity"/>
    <property type="evidence" value="ECO:0007669"/>
    <property type="project" value="InterPro"/>
</dbReference>
<evidence type="ECO:0000259" key="3">
    <source>
        <dbReference type="Pfam" id="PF25767"/>
    </source>
</evidence>
<feature type="domain" description="Tubulin-folding cofactor D C-terminal" evidence="2">
    <location>
        <begin position="766"/>
        <end position="920"/>
    </location>
</feature>
<dbReference type="Pfam" id="PF23579">
    <property type="entry name" value="ARM_TBCD"/>
    <property type="match status" value="1"/>
</dbReference>
<keyword evidence="1" id="KW-0143">Chaperone</keyword>
<protein>
    <submittedName>
        <fullName evidence="4">Tubulin-specific chaperone D</fullName>
    </submittedName>
</protein>
<dbReference type="GO" id="GO:0048487">
    <property type="term" value="F:beta-tubulin binding"/>
    <property type="evidence" value="ECO:0007669"/>
    <property type="project" value="InterPro"/>
</dbReference>
<dbReference type="AlphaFoldDB" id="A0A3G2S4L2"/>
<dbReference type="Pfam" id="PF25767">
    <property type="entry name" value="ARM_TBCD_2nd"/>
    <property type="match status" value="2"/>
</dbReference>
<feature type="domain" description="Tubulin-folding cofactor D ARM repeats" evidence="3">
    <location>
        <begin position="280"/>
        <end position="331"/>
    </location>
</feature>
<evidence type="ECO:0000313" key="4">
    <source>
        <dbReference type="EMBL" id="AYO43043.1"/>
    </source>
</evidence>